<comment type="caution">
    <text evidence="1">The sequence shown here is derived from an EMBL/GenBank/DDBJ whole genome shotgun (WGS) entry which is preliminary data.</text>
</comment>
<sequence length="38" mass="4242">MSLYQCEHCGCCENTALGHYWAAITTCMSGLESKIEKE</sequence>
<dbReference type="EMBL" id="QJJY01000001">
    <property type="protein sequence ID" value="PXX41123.1"/>
    <property type="molecule type" value="Genomic_DNA"/>
</dbReference>
<evidence type="ECO:0000313" key="2">
    <source>
        <dbReference type="Proteomes" id="UP000247755"/>
    </source>
</evidence>
<accession>A0A318J1Y8</accession>
<evidence type="ECO:0000313" key="1">
    <source>
        <dbReference type="EMBL" id="PXX41123.1"/>
    </source>
</evidence>
<dbReference type="Proteomes" id="UP000247755">
    <property type="component" value="Unassembled WGS sequence"/>
</dbReference>
<reference evidence="1 2" key="1">
    <citation type="submission" date="2018-05" db="EMBL/GenBank/DDBJ databases">
        <title>Comparative genomics of bacterial root endophytes of switchgrass collected from native prairies over two seasons.</title>
        <authorList>
            <person name="Tang Y."/>
        </authorList>
    </citation>
    <scope>NUCLEOTIDE SEQUENCE [LARGE SCALE GENOMIC DNA]</scope>
    <source>
        <strain evidence="1 2">NFIX32</strain>
    </source>
</reference>
<organism evidence="1 2">
    <name type="scientific">Burkholderia pyrrocinia</name>
    <name type="common">Pseudomonas pyrrocinia</name>
    <dbReference type="NCBI Taxonomy" id="60550"/>
    <lineage>
        <taxon>Bacteria</taxon>
        <taxon>Pseudomonadati</taxon>
        <taxon>Pseudomonadota</taxon>
        <taxon>Betaproteobacteria</taxon>
        <taxon>Burkholderiales</taxon>
        <taxon>Burkholderiaceae</taxon>
        <taxon>Burkholderia</taxon>
        <taxon>Burkholderia cepacia complex</taxon>
    </lineage>
</organism>
<dbReference type="AlphaFoldDB" id="A0A318J1Y8"/>
<gene>
    <name evidence="1" type="ORF">NA66_1001733</name>
</gene>
<name>A0A318J1Y8_BURPY</name>
<protein>
    <submittedName>
        <fullName evidence="1">Uncharacterized protein</fullName>
    </submittedName>
</protein>
<proteinExistence type="predicted"/>